<dbReference type="PIRSF" id="PIRSF001554">
    <property type="entry name" value="SucCS_beta"/>
    <property type="match status" value="1"/>
</dbReference>
<protein>
    <submittedName>
        <fullName evidence="7">Acetate--CoA ligase family protein</fullName>
    </submittedName>
</protein>
<organism evidence="7 8">
    <name type="scientific">Chloracidobacterium sp. N</name>
    <dbReference type="NCBI Taxonomy" id="2821540"/>
    <lineage>
        <taxon>Bacteria</taxon>
        <taxon>Pseudomonadati</taxon>
        <taxon>Acidobacteriota</taxon>
        <taxon>Terriglobia</taxon>
        <taxon>Terriglobales</taxon>
        <taxon>Acidobacteriaceae</taxon>
        <taxon>Chloracidobacterium</taxon>
        <taxon>Chloracidobacterium aggregatum</taxon>
    </lineage>
</organism>
<dbReference type="InterPro" id="IPR032263">
    <property type="entry name" value="Citrate-bd"/>
</dbReference>
<dbReference type="PANTHER" id="PTHR11815">
    <property type="entry name" value="SUCCINYL-COA SYNTHETASE BETA CHAIN"/>
    <property type="match status" value="1"/>
</dbReference>
<dbReference type="Gene3D" id="3.30.1490.20">
    <property type="entry name" value="ATP-grasp fold, A domain"/>
    <property type="match status" value="1"/>
</dbReference>
<evidence type="ECO:0000256" key="5">
    <source>
        <dbReference type="PROSITE-ProRule" id="PRU00409"/>
    </source>
</evidence>
<keyword evidence="8" id="KW-1185">Reference proteome</keyword>
<reference evidence="7 8" key="1">
    <citation type="submission" date="2021-03" db="EMBL/GenBank/DDBJ databases">
        <title>Genomic and phenotypic characterization of Chloracidobacterium isolates provides evidence for multiple species.</title>
        <authorList>
            <person name="Saini M.K."/>
            <person name="Costas A.M.G."/>
            <person name="Tank M."/>
            <person name="Bryant D.A."/>
        </authorList>
    </citation>
    <scope>NUCLEOTIDE SEQUENCE [LARGE SCALE GENOMIC DNA]</scope>
    <source>
        <strain evidence="7 8">N</strain>
    </source>
</reference>
<dbReference type="InterPro" id="IPR013815">
    <property type="entry name" value="ATP_grasp_subdomain_1"/>
</dbReference>
<evidence type="ECO:0000256" key="3">
    <source>
        <dbReference type="ARBA" id="ARBA00023315"/>
    </source>
</evidence>
<dbReference type="Proteomes" id="UP000677668">
    <property type="component" value="Chromosome 1"/>
</dbReference>
<evidence type="ECO:0000259" key="6">
    <source>
        <dbReference type="PROSITE" id="PS50975"/>
    </source>
</evidence>
<evidence type="ECO:0000313" key="8">
    <source>
        <dbReference type="Proteomes" id="UP000677668"/>
    </source>
</evidence>
<keyword evidence="2 5" id="KW-0547">Nucleotide-binding</keyword>
<feature type="domain" description="ATP-grasp" evidence="6">
    <location>
        <begin position="9"/>
        <end position="222"/>
    </location>
</feature>
<name>A0ABX8AW39_9BACT</name>
<sequence>MNLYEYEGKSLFKKYGIRVPEGIFINSPQNAGNIEAFVEEVGEVAVKAQVLAGKRGKAGGIRFCKTAEGAELAVELLLHATIHGSESVGVLVEQRLSIVGEYYLSLTFDGWHRAPVVILSQQGGVEVEELTQRHPEKLVIRPIDSIFGLPEWKAREIAAEAGFREERMRKMADLMVRAYRCFRENDVRLLEINPVIETPKVNFFAADAVVILDDDAMTRHRDFNYPPRGGLGRPLTERELQAKLIDQNDYRGVAGKYIELDGDIAMMSAGGGGSITNMDALISYGGRPANYTEYGGNPPAEKVEKLTRVVLSKPGLTACWHVGAVANNTRVDITMEGFIAGLRAIRPPFPIVVRRGGPGWEEARASLERAREELHLDMTIFGPEMPMTESAKVVIQKSEEYKNRLRGLNC</sequence>
<keyword evidence="5" id="KW-0067">ATP-binding</keyword>
<proteinExistence type="predicted"/>
<dbReference type="Gene3D" id="3.30.470.20">
    <property type="entry name" value="ATP-grasp fold, B domain"/>
    <property type="match status" value="1"/>
</dbReference>
<evidence type="ECO:0000256" key="1">
    <source>
        <dbReference type="ARBA" id="ARBA00022598"/>
    </source>
</evidence>
<dbReference type="SUPFAM" id="SSF52210">
    <property type="entry name" value="Succinyl-CoA synthetase domains"/>
    <property type="match status" value="1"/>
</dbReference>
<keyword evidence="3" id="KW-0808">Transferase</keyword>
<dbReference type="InterPro" id="IPR011761">
    <property type="entry name" value="ATP-grasp"/>
</dbReference>
<dbReference type="GO" id="GO:0016874">
    <property type="term" value="F:ligase activity"/>
    <property type="evidence" value="ECO:0007669"/>
    <property type="project" value="UniProtKB-KW"/>
</dbReference>
<dbReference type="Pfam" id="PF16114">
    <property type="entry name" value="Citrate_bind"/>
    <property type="match status" value="1"/>
</dbReference>
<accession>A0ABX8AW39</accession>
<dbReference type="InterPro" id="IPR016102">
    <property type="entry name" value="Succinyl-CoA_synth-like"/>
</dbReference>
<dbReference type="EMBL" id="CP072642">
    <property type="protein sequence ID" value="QUV92890.1"/>
    <property type="molecule type" value="Genomic_DNA"/>
</dbReference>
<evidence type="ECO:0000256" key="4">
    <source>
        <dbReference type="ARBA" id="ARBA00047593"/>
    </source>
</evidence>
<evidence type="ECO:0000313" key="7">
    <source>
        <dbReference type="EMBL" id="QUV92890.1"/>
    </source>
</evidence>
<dbReference type="Pfam" id="PF08442">
    <property type="entry name" value="ATP-grasp_2"/>
    <property type="match status" value="1"/>
</dbReference>
<dbReference type="RefSeq" id="WP_058867421.1">
    <property type="nucleotide sequence ID" value="NZ_CP072642.1"/>
</dbReference>
<dbReference type="Gene3D" id="3.40.50.261">
    <property type="entry name" value="Succinyl-CoA synthetase domains"/>
    <property type="match status" value="1"/>
</dbReference>
<dbReference type="InterPro" id="IPR005809">
    <property type="entry name" value="Succ_CoA_ligase-like_bsu"/>
</dbReference>
<evidence type="ECO:0000256" key="2">
    <source>
        <dbReference type="ARBA" id="ARBA00022741"/>
    </source>
</evidence>
<dbReference type="SUPFAM" id="SSF56059">
    <property type="entry name" value="Glutathione synthetase ATP-binding domain-like"/>
    <property type="match status" value="1"/>
</dbReference>
<keyword evidence="1 7" id="KW-0436">Ligase</keyword>
<comment type="catalytic activity">
    <reaction evidence="4">
        <text>oxaloacetate + acetyl-CoA + ADP + phosphate = citrate + ATP + CoA</text>
        <dbReference type="Rhea" id="RHEA:21160"/>
        <dbReference type="ChEBI" id="CHEBI:16452"/>
        <dbReference type="ChEBI" id="CHEBI:16947"/>
        <dbReference type="ChEBI" id="CHEBI:30616"/>
        <dbReference type="ChEBI" id="CHEBI:43474"/>
        <dbReference type="ChEBI" id="CHEBI:57287"/>
        <dbReference type="ChEBI" id="CHEBI:57288"/>
        <dbReference type="ChEBI" id="CHEBI:456216"/>
        <dbReference type="EC" id="2.3.3.8"/>
    </reaction>
</comment>
<dbReference type="PROSITE" id="PS50975">
    <property type="entry name" value="ATP_GRASP"/>
    <property type="match status" value="1"/>
</dbReference>
<dbReference type="PANTHER" id="PTHR11815:SF10">
    <property type="entry name" value="SUCCINATE--COA LIGASE [GDP-FORMING] SUBUNIT BETA, MITOCHONDRIAL"/>
    <property type="match status" value="1"/>
</dbReference>
<dbReference type="InterPro" id="IPR013650">
    <property type="entry name" value="ATP-grasp_succ-CoA_synth-type"/>
</dbReference>
<keyword evidence="3" id="KW-0012">Acyltransferase</keyword>
<gene>
    <name evidence="7" type="ORF">J8C05_05705</name>
</gene>